<evidence type="ECO:0000313" key="2">
    <source>
        <dbReference type="EMBL" id="MDE1345727.1"/>
    </source>
</evidence>
<sequence>MKILVTVILLLLHSTYSFSKEVTVTIDNQVEKGFCNRFNDVRDCFTYGIKSQVKKEKLNSVLVYLNNFDSISDIYDYKKLLVDLNGLAISGDINAIILEASIYYSGFHVDRNVEKSISLLEEIPEGKGNEVVYNLLGKSYFHLFELESEPYKKDELYTLTKEYLYKSHLMGMEASTRALAFVMVKYGSEGDFIEAGKLLEYLAMKGNQEDIASYDKYKLYAKEMTDLE</sequence>
<dbReference type="SUPFAM" id="SSF81901">
    <property type="entry name" value="HCP-like"/>
    <property type="match status" value="1"/>
</dbReference>
<evidence type="ECO:0000256" key="1">
    <source>
        <dbReference type="SAM" id="SignalP"/>
    </source>
</evidence>
<dbReference type="Proteomes" id="UP001140978">
    <property type="component" value="Unassembled WGS sequence"/>
</dbReference>
<evidence type="ECO:0008006" key="4">
    <source>
        <dbReference type="Google" id="ProtNLM"/>
    </source>
</evidence>
<proteinExistence type="predicted"/>
<organism evidence="2 3">
    <name type="scientific">Vibrio aestuarianus</name>
    <dbReference type="NCBI Taxonomy" id="28171"/>
    <lineage>
        <taxon>Bacteria</taxon>
        <taxon>Pseudomonadati</taxon>
        <taxon>Pseudomonadota</taxon>
        <taxon>Gammaproteobacteria</taxon>
        <taxon>Vibrionales</taxon>
        <taxon>Vibrionaceae</taxon>
        <taxon>Vibrio</taxon>
    </lineage>
</organism>
<reference evidence="2" key="1">
    <citation type="submission" date="2022-02" db="EMBL/GenBank/DDBJ databases">
        <title>Emergence and expansion in Europe of a Vibrio aestuarianus clonal complex pathogenic for oysters.</title>
        <authorList>
            <person name="Mesnil A."/>
            <person name="Travers M.-A."/>
        </authorList>
    </citation>
    <scope>NUCLEOTIDE SEQUENCE</scope>
    <source>
        <strain evidence="2">19_064_15T1</strain>
    </source>
</reference>
<dbReference type="RefSeq" id="WP_176312877.1">
    <property type="nucleotide sequence ID" value="NZ_JAKNAX010000009.1"/>
</dbReference>
<feature type="chain" id="PRO_5040991818" description="Sel1 repeat family protein" evidence="1">
    <location>
        <begin position="20"/>
        <end position="228"/>
    </location>
</feature>
<protein>
    <recommendedName>
        <fullName evidence="4">Sel1 repeat family protein</fullName>
    </recommendedName>
</protein>
<accession>A0A9X4FC61</accession>
<feature type="signal peptide" evidence="1">
    <location>
        <begin position="1"/>
        <end position="19"/>
    </location>
</feature>
<name>A0A9X4FC61_9VIBR</name>
<comment type="caution">
    <text evidence="2">The sequence shown here is derived from an EMBL/GenBank/DDBJ whole genome shotgun (WGS) entry which is preliminary data.</text>
</comment>
<dbReference type="EMBL" id="JAKNAX010000009">
    <property type="protein sequence ID" value="MDE1345727.1"/>
    <property type="molecule type" value="Genomic_DNA"/>
</dbReference>
<evidence type="ECO:0000313" key="3">
    <source>
        <dbReference type="Proteomes" id="UP001140978"/>
    </source>
</evidence>
<dbReference type="AlphaFoldDB" id="A0A9X4FC61"/>
<gene>
    <name evidence="2" type="ORF">L9X51_04660</name>
</gene>
<keyword evidence="1" id="KW-0732">Signal</keyword>